<feature type="region of interest" description="Disordered" evidence="6">
    <location>
        <begin position="267"/>
        <end position="287"/>
    </location>
</feature>
<dbReference type="InterPro" id="IPR005333">
    <property type="entry name" value="Transcription_factor_TCP"/>
</dbReference>
<feature type="non-terminal residue" evidence="8">
    <location>
        <position position="1"/>
    </location>
</feature>
<protein>
    <submittedName>
        <fullName evidence="8">Transcription factor TCP4</fullName>
    </submittedName>
</protein>
<evidence type="ECO:0000259" key="7">
    <source>
        <dbReference type="PROSITE" id="PS51369"/>
    </source>
</evidence>
<feature type="domain" description="TCP" evidence="7">
    <location>
        <begin position="201"/>
        <end position="259"/>
    </location>
</feature>
<sequence length="668" mass="74180">MNGRTFWERQTRRQNLQQQQKQQLEEGKQNSPSLDPQGNRHHHHQNQILNSRHVEGKEEEDDQDSPPHHRQDHHNLHQQQSQPFNVHQDQHLFLQNTHQDDQNLHNYYAALDSQSQQQQQQTHQQQAPKKRSYFQLPPPHPVAAPAASASAFADQSIEYARKMGESHRQTATSSRLGMRTGGGGGEIVEVQGGHIVRSTGRKDRHSKVCTAKGTRDRRVRLSAHTAIQFYDVQDRLGYDRPSKAVDWLIKKAKASIDELAELPAWNPSTANASTQRQEQQSLNDENESLLSVQRDVFSPTGNRRASVVGSHSRVSEFPLQNLQHTQMGGGPNNSTSSFLPPSLDSDSIADTIKSFFPIGTAAAETTSSSIQFQNFPQDLLSRTSSQNQDLRLSLQSFQDPIAIHRHHHAQHQSQGHQNDHVLFPGTATLTGFDVTTAGWSEHNNLNPAEISRFPRITSWNASGAETGSSGSSGHGGAAIRSAGYVFNSPHLSTALPPSSLMQPLFGENQFFSQRGPLQSSNTPSIRAWIDQSLTATDHQQHHMPPSIHQSSYTSLGFASGGFSGSKSQDFSVIRCASSTRKPRLAAPAVKPSHGSPEGRILGRFVSMAFTMEILNLRVFQYEKESTGRLILINPSALRFCSYLNLKLKLITSLGDPIVPELVELDSCF</sequence>
<feature type="region of interest" description="Disordered" evidence="6">
    <location>
        <begin position="162"/>
        <end position="188"/>
    </location>
</feature>
<keyword evidence="3" id="KW-0238">DNA-binding</keyword>
<keyword evidence="5" id="KW-0539">Nucleus</keyword>
<name>A0AAV6NNN3_9ROSI</name>
<comment type="caution">
    <text evidence="8">The sequence shown here is derived from an EMBL/GenBank/DDBJ whole genome shotgun (WGS) entry which is preliminary data.</text>
</comment>
<feature type="compositionally biased region" description="Basic and acidic residues" evidence="6">
    <location>
        <begin position="65"/>
        <end position="75"/>
    </location>
</feature>
<dbReference type="GO" id="GO:0003700">
    <property type="term" value="F:DNA-binding transcription factor activity"/>
    <property type="evidence" value="ECO:0007669"/>
    <property type="project" value="InterPro"/>
</dbReference>
<dbReference type="Pfam" id="PF03634">
    <property type="entry name" value="TCP"/>
    <property type="match status" value="1"/>
</dbReference>
<reference evidence="8 9" key="1">
    <citation type="journal article" date="2021" name="Hortic Res">
        <title>The domestication of Cucurbita argyrosperma as revealed by the genome of its wild relative.</title>
        <authorList>
            <person name="Barrera-Redondo J."/>
            <person name="Sanchez-de la Vega G."/>
            <person name="Aguirre-Liguori J.A."/>
            <person name="Castellanos-Morales G."/>
            <person name="Gutierrez-Guerrero Y.T."/>
            <person name="Aguirre-Dugua X."/>
            <person name="Aguirre-Planter E."/>
            <person name="Tenaillon M.I."/>
            <person name="Lira-Saade R."/>
            <person name="Eguiarte L.E."/>
        </authorList>
    </citation>
    <scope>NUCLEOTIDE SEQUENCE [LARGE SCALE GENOMIC DNA]</scope>
    <source>
        <strain evidence="8">JBR-2021</strain>
    </source>
</reference>
<feature type="compositionally biased region" description="Basic and acidic residues" evidence="6">
    <location>
        <begin position="1"/>
        <end position="11"/>
    </location>
</feature>
<proteinExistence type="predicted"/>
<feature type="compositionally biased region" description="Low complexity" evidence="6">
    <location>
        <begin position="13"/>
        <end position="22"/>
    </location>
</feature>
<evidence type="ECO:0000256" key="3">
    <source>
        <dbReference type="ARBA" id="ARBA00023125"/>
    </source>
</evidence>
<dbReference type="AlphaFoldDB" id="A0AAV6NNN3"/>
<dbReference type="GO" id="GO:0005634">
    <property type="term" value="C:nucleus"/>
    <property type="evidence" value="ECO:0007669"/>
    <property type="project" value="UniProtKB-SubCell"/>
</dbReference>
<evidence type="ECO:0000256" key="6">
    <source>
        <dbReference type="SAM" id="MobiDB-lite"/>
    </source>
</evidence>
<feature type="region of interest" description="Disordered" evidence="6">
    <location>
        <begin position="1"/>
        <end position="77"/>
    </location>
</feature>
<gene>
    <name evidence="8" type="primary">TCP4</name>
    <name evidence="8" type="ORF">SDJN03_05629</name>
</gene>
<evidence type="ECO:0000256" key="2">
    <source>
        <dbReference type="ARBA" id="ARBA00023015"/>
    </source>
</evidence>
<comment type="subcellular location">
    <subcellularLocation>
        <location evidence="1">Nucleus</location>
    </subcellularLocation>
</comment>
<evidence type="ECO:0000256" key="1">
    <source>
        <dbReference type="ARBA" id="ARBA00004123"/>
    </source>
</evidence>
<dbReference type="InterPro" id="IPR017887">
    <property type="entry name" value="TF_TCP_subgr"/>
</dbReference>
<evidence type="ECO:0000313" key="8">
    <source>
        <dbReference type="EMBL" id="KAG6600396.1"/>
    </source>
</evidence>
<organism evidence="8 9">
    <name type="scientific">Cucurbita argyrosperma subsp. sororia</name>
    <dbReference type="NCBI Taxonomy" id="37648"/>
    <lineage>
        <taxon>Eukaryota</taxon>
        <taxon>Viridiplantae</taxon>
        <taxon>Streptophyta</taxon>
        <taxon>Embryophyta</taxon>
        <taxon>Tracheophyta</taxon>
        <taxon>Spermatophyta</taxon>
        <taxon>Magnoliopsida</taxon>
        <taxon>eudicotyledons</taxon>
        <taxon>Gunneridae</taxon>
        <taxon>Pentapetalae</taxon>
        <taxon>rosids</taxon>
        <taxon>fabids</taxon>
        <taxon>Cucurbitales</taxon>
        <taxon>Cucurbitaceae</taxon>
        <taxon>Cucurbiteae</taxon>
        <taxon>Cucurbita</taxon>
    </lineage>
</organism>
<dbReference type="PROSITE" id="PS51369">
    <property type="entry name" value="TCP"/>
    <property type="match status" value="1"/>
</dbReference>
<keyword evidence="4" id="KW-0804">Transcription</keyword>
<feature type="compositionally biased region" description="Low complexity" evidence="6">
    <location>
        <begin position="114"/>
        <end position="126"/>
    </location>
</feature>
<dbReference type="EMBL" id="JAGKQH010000004">
    <property type="protein sequence ID" value="KAG6600396.1"/>
    <property type="molecule type" value="Genomic_DNA"/>
</dbReference>
<keyword evidence="9" id="KW-1185">Reference proteome</keyword>
<dbReference type="PANTHER" id="PTHR31072">
    <property type="entry name" value="TRANSCRIPTION FACTOR TCP4-RELATED"/>
    <property type="match status" value="1"/>
</dbReference>
<keyword evidence="2" id="KW-0805">Transcription regulation</keyword>
<dbReference type="GO" id="GO:0043565">
    <property type="term" value="F:sequence-specific DNA binding"/>
    <property type="evidence" value="ECO:0007669"/>
    <property type="project" value="TreeGrafter"/>
</dbReference>
<evidence type="ECO:0000256" key="4">
    <source>
        <dbReference type="ARBA" id="ARBA00023163"/>
    </source>
</evidence>
<dbReference type="Proteomes" id="UP000685013">
    <property type="component" value="Chromosome 4"/>
</dbReference>
<evidence type="ECO:0000313" key="9">
    <source>
        <dbReference type="Proteomes" id="UP000685013"/>
    </source>
</evidence>
<accession>A0AAV6NNN3</accession>
<dbReference type="PANTHER" id="PTHR31072:SF273">
    <property type="entry name" value="TRANSCRIPTION FACTOR TCP4"/>
    <property type="match status" value="1"/>
</dbReference>
<feature type="region of interest" description="Disordered" evidence="6">
    <location>
        <begin position="112"/>
        <end position="149"/>
    </location>
</feature>
<evidence type="ECO:0000256" key="5">
    <source>
        <dbReference type="ARBA" id="ARBA00023242"/>
    </source>
</evidence>
<feature type="region of interest" description="Disordered" evidence="6">
    <location>
        <begin position="323"/>
        <end position="342"/>
    </location>
</feature>